<name>A0A0P1BJJ7_9BASI</name>
<reference evidence="2 3" key="1">
    <citation type="submission" date="2014-09" db="EMBL/GenBank/DDBJ databases">
        <authorList>
            <person name="Magalhaes I.L.F."/>
            <person name="Oliveira U."/>
            <person name="Santos F.R."/>
            <person name="Vidigal T.H.D.A."/>
            <person name="Brescovit A.D."/>
            <person name="Santos A.J."/>
        </authorList>
    </citation>
    <scope>NUCLEOTIDE SEQUENCE [LARGE SCALE GENOMIC DNA]</scope>
</reference>
<evidence type="ECO:0000313" key="2">
    <source>
        <dbReference type="EMBL" id="CEH15894.1"/>
    </source>
</evidence>
<proteinExistence type="predicted"/>
<dbReference type="Proteomes" id="UP000054845">
    <property type="component" value="Unassembled WGS sequence"/>
</dbReference>
<organism evidence="2 3">
    <name type="scientific">Ceraceosorus bombacis</name>
    <dbReference type="NCBI Taxonomy" id="401625"/>
    <lineage>
        <taxon>Eukaryota</taxon>
        <taxon>Fungi</taxon>
        <taxon>Dikarya</taxon>
        <taxon>Basidiomycota</taxon>
        <taxon>Ustilaginomycotina</taxon>
        <taxon>Exobasidiomycetes</taxon>
        <taxon>Ceraceosorales</taxon>
        <taxon>Ceraceosoraceae</taxon>
        <taxon>Ceraceosorus</taxon>
    </lineage>
</organism>
<keyword evidence="3" id="KW-1185">Reference proteome</keyword>
<keyword evidence="1" id="KW-0732">Signal</keyword>
<evidence type="ECO:0000256" key="1">
    <source>
        <dbReference type="SAM" id="SignalP"/>
    </source>
</evidence>
<evidence type="ECO:0000313" key="3">
    <source>
        <dbReference type="Proteomes" id="UP000054845"/>
    </source>
</evidence>
<dbReference type="AlphaFoldDB" id="A0A0P1BJJ7"/>
<accession>A0A0P1BJJ7</accession>
<protein>
    <submittedName>
        <fullName evidence="2">Uncharacterized protein</fullName>
    </submittedName>
</protein>
<feature type="chain" id="PRO_5006059593" evidence="1">
    <location>
        <begin position="26"/>
        <end position="123"/>
    </location>
</feature>
<dbReference type="EMBL" id="CCYA01000272">
    <property type="protein sequence ID" value="CEH15894.1"/>
    <property type="molecule type" value="Genomic_DNA"/>
</dbReference>
<dbReference type="OrthoDB" id="10308684at2759"/>
<sequence length="123" mass="14067">MPRSSATIVAAAWIALAVLSNEAFGLVDLWKVRTEPPYMSFEEERGNWTVTCASLVGYKVFWSEYDYSTHDKATYCLCGHYYTNVDWGQRVIDVLRPKYPEWTFNRAPISAPRPKKGPRPGSQ</sequence>
<feature type="signal peptide" evidence="1">
    <location>
        <begin position="1"/>
        <end position="25"/>
    </location>
</feature>